<dbReference type="EMBL" id="LAZR01055426">
    <property type="protein sequence ID" value="KKK76386.1"/>
    <property type="molecule type" value="Genomic_DNA"/>
</dbReference>
<organism evidence="1">
    <name type="scientific">marine sediment metagenome</name>
    <dbReference type="NCBI Taxonomy" id="412755"/>
    <lineage>
        <taxon>unclassified sequences</taxon>
        <taxon>metagenomes</taxon>
        <taxon>ecological metagenomes</taxon>
    </lineage>
</organism>
<dbReference type="AlphaFoldDB" id="A0A0F9AVZ3"/>
<feature type="non-terminal residue" evidence="1">
    <location>
        <position position="49"/>
    </location>
</feature>
<sequence length="49" mass="5953">MENKEERNAYYVDDNEFIVYPLTEDALHVIRKMLEYSKIYFEHEGSHAN</sequence>
<evidence type="ECO:0000313" key="1">
    <source>
        <dbReference type="EMBL" id="KKK76386.1"/>
    </source>
</evidence>
<reference evidence="1" key="1">
    <citation type="journal article" date="2015" name="Nature">
        <title>Complex archaea that bridge the gap between prokaryotes and eukaryotes.</title>
        <authorList>
            <person name="Spang A."/>
            <person name="Saw J.H."/>
            <person name="Jorgensen S.L."/>
            <person name="Zaremba-Niedzwiedzka K."/>
            <person name="Martijn J."/>
            <person name="Lind A.E."/>
            <person name="van Eijk R."/>
            <person name="Schleper C."/>
            <person name="Guy L."/>
            <person name="Ettema T.J."/>
        </authorList>
    </citation>
    <scope>NUCLEOTIDE SEQUENCE</scope>
</reference>
<name>A0A0F9AVZ3_9ZZZZ</name>
<gene>
    <name evidence="1" type="ORF">LCGC14_2864140</name>
</gene>
<comment type="caution">
    <text evidence="1">The sequence shown here is derived from an EMBL/GenBank/DDBJ whole genome shotgun (WGS) entry which is preliminary data.</text>
</comment>
<proteinExistence type="predicted"/>
<accession>A0A0F9AVZ3</accession>
<protein>
    <submittedName>
        <fullName evidence="1">Uncharacterized protein</fullName>
    </submittedName>
</protein>